<reference evidence="14" key="1">
    <citation type="journal article" date="2023" name="Mol. Phylogenet. Evol.">
        <title>Genome-scale phylogeny and comparative genomics of the fungal order Sordariales.</title>
        <authorList>
            <person name="Hensen N."/>
            <person name="Bonometti L."/>
            <person name="Westerberg I."/>
            <person name="Brannstrom I.O."/>
            <person name="Guillou S."/>
            <person name="Cros-Aarteil S."/>
            <person name="Calhoun S."/>
            <person name="Haridas S."/>
            <person name="Kuo A."/>
            <person name="Mondo S."/>
            <person name="Pangilinan J."/>
            <person name="Riley R."/>
            <person name="LaButti K."/>
            <person name="Andreopoulos B."/>
            <person name="Lipzen A."/>
            <person name="Chen C."/>
            <person name="Yan M."/>
            <person name="Daum C."/>
            <person name="Ng V."/>
            <person name="Clum A."/>
            <person name="Steindorff A."/>
            <person name="Ohm R.A."/>
            <person name="Martin F."/>
            <person name="Silar P."/>
            <person name="Natvig D.O."/>
            <person name="Lalanne C."/>
            <person name="Gautier V."/>
            <person name="Ament-Velasquez S.L."/>
            <person name="Kruys A."/>
            <person name="Hutchinson M.I."/>
            <person name="Powell A.J."/>
            <person name="Barry K."/>
            <person name="Miller A.N."/>
            <person name="Grigoriev I.V."/>
            <person name="Debuchy R."/>
            <person name="Gladieux P."/>
            <person name="Hiltunen Thoren M."/>
            <person name="Johannesson H."/>
        </authorList>
    </citation>
    <scope>NUCLEOTIDE SEQUENCE</scope>
    <source>
        <strain evidence="14">CBS 141.50</strain>
    </source>
</reference>
<dbReference type="RefSeq" id="XP_062637905.1">
    <property type="nucleotide sequence ID" value="XM_062780390.1"/>
</dbReference>
<accession>A0AAN6ZNU3</accession>
<evidence type="ECO:0000256" key="1">
    <source>
        <dbReference type="ARBA" id="ARBA00004240"/>
    </source>
</evidence>
<dbReference type="PANTHER" id="PTHR13266:SF1">
    <property type="entry name" value="PROTEASOME INHIBITOR PI31 SUBUNIT"/>
    <property type="match status" value="1"/>
</dbReference>
<keyword evidence="6" id="KW-0597">Phosphoprotein</keyword>
<feature type="domain" description="PI31 proteasome regulator C-terminal" evidence="12">
    <location>
        <begin position="280"/>
        <end position="370"/>
    </location>
</feature>
<evidence type="ECO:0000256" key="2">
    <source>
        <dbReference type="ARBA" id="ARBA00004496"/>
    </source>
</evidence>
<dbReference type="GeneID" id="87817003"/>
<keyword evidence="4" id="KW-0488">Methylation</keyword>
<evidence type="ECO:0000256" key="9">
    <source>
        <dbReference type="ARBA" id="ARBA00022990"/>
    </source>
</evidence>
<evidence type="ECO:0000313" key="15">
    <source>
        <dbReference type="Proteomes" id="UP001302676"/>
    </source>
</evidence>
<feature type="compositionally biased region" description="Gly residues" evidence="11">
    <location>
        <begin position="369"/>
        <end position="398"/>
    </location>
</feature>
<dbReference type="InterPro" id="IPR021625">
    <property type="entry name" value="PI31_Prot_N"/>
</dbReference>
<evidence type="ECO:0000259" key="12">
    <source>
        <dbReference type="Pfam" id="PF08577"/>
    </source>
</evidence>
<evidence type="ECO:0000256" key="11">
    <source>
        <dbReference type="SAM" id="MobiDB-lite"/>
    </source>
</evidence>
<feature type="compositionally biased region" description="Gly residues" evidence="11">
    <location>
        <begin position="335"/>
        <end position="346"/>
    </location>
</feature>
<feature type="compositionally biased region" description="Basic and acidic residues" evidence="11">
    <location>
        <begin position="191"/>
        <end position="201"/>
    </location>
</feature>
<evidence type="ECO:0000256" key="4">
    <source>
        <dbReference type="ARBA" id="ARBA00022481"/>
    </source>
</evidence>
<comment type="caution">
    <text evidence="14">The sequence shown here is derived from an EMBL/GenBank/DDBJ whole genome shotgun (WGS) entry which is preliminary data.</text>
</comment>
<evidence type="ECO:0000259" key="13">
    <source>
        <dbReference type="Pfam" id="PF11566"/>
    </source>
</evidence>
<name>A0AAN6ZNU3_9PEZI</name>
<keyword evidence="9" id="KW-0007">Acetylation</keyword>
<feature type="domain" description="PI31 proteasome regulator N-terminal" evidence="13">
    <location>
        <begin position="29"/>
        <end position="190"/>
    </location>
</feature>
<comment type="similarity">
    <text evidence="3">Belongs to the proteasome inhibitor PI31 family.</text>
</comment>
<dbReference type="Pfam" id="PF08577">
    <property type="entry name" value="PI31_Prot_C"/>
    <property type="match status" value="1"/>
</dbReference>
<dbReference type="Proteomes" id="UP001302676">
    <property type="component" value="Unassembled WGS sequence"/>
</dbReference>
<evidence type="ECO:0000256" key="5">
    <source>
        <dbReference type="ARBA" id="ARBA00022490"/>
    </source>
</evidence>
<feature type="compositionally biased region" description="Gly residues" evidence="11">
    <location>
        <begin position="268"/>
        <end position="279"/>
    </location>
</feature>
<evidence type="ECO:0000256" key="6">
    <source>
        <dbReference type="ARBA" id="ARBA00022553"/>
    </source>
</evidence>
<dbReference type="InterPro" id="IPR013886">
    <property type="entry name" value="PI31_Prot_C"/>
</dbReference>
<dbReference type="GO" id="GO:0000502">
    <property type="term" value="C:proteasome complex"/>
    <property type="evidence" value="ECO:0007669"/>
    <property type="project" value="UniProtKB-KW"/>
</dbReference>
<evidence type="ECO:0000256" key="8">
    <source>
        <dbReference type="ARBA" id="ARBA00022942"/>
    </source>
</evidence>
<proteinExistence type="inferred from homology"/>
<gene>
    <name evidence="14" type="ORF">C8A04DRAFT_27719</name>
</gene>
<evidence type="ECO:0000256" key="7">
    <source>
        <dbReference type="ARBA" id="ARBA00022824"/>
    </source>
</evidence>
<dbReference type="AlphaFoldDB" id="A0AAN6ZNU3"/>
<keyword evidence="8 14" id="KW-0647">Proteasome</keyword>
<dbReference type="GO" id="GO:0070628">
    <property type="term" value="F:proteasome binding"/>
    <property type="evidence" value="ECO:0007669"/>
    <property type="project" value="InterPro"/>
</dbReference>
<protein>
    <submittedName>
        <fullName evidence="14">PI31 proteasome regulator N-terminal-domain-containing protein</fullName>
    </submittedName>
</protein>
<sequence>MTPSEPLGPAMVLQGVADALPTHAEGDTTSHLSSSLDCVAIFVHACLVNLGFRLLGFHEDKNIELQCASLAPRLPSEWNNSLSSHGFVYAHNQSAMRFVIHVDRLGGKIEIRGLATGDERIARFDITARDFVSSSALPLRIPKSDSGEEQRGELVQKLSSLFISEERIRDLASLVKISLIQRLLPSLNKEGYTETRPEPAPRRISPPRPGNGNNPPNEPSYLPPPAAPHPYPAPDPLALPPRHPIPTADFPPPDFEDEYEVNRPPRGPGHGQGGAGFGSIGHDDLYPAGLGPHDPIRGSFTPGGGIGPGGLRRPGGGGGGFGGMHPTFDDPLFRGPGGRGGRGGGDGDGDGDDTFGGQIPPGARWDPLGPGGQPRFGGGGRGRGFGGGFGGFGSGDII</sequence>
<keyword evidence="7" id="KW-0256">Endoplasmic reticulum</keyword>
<dbReference type="GO" id="GO:0043161">
    <property type="term" value="P:proteasome-mediated ubiquitin-dependent protein catabolic process"/>
    <property type="evidence" value="ECO:0007669"/>
    <property type="project" value="InterPro"/>
</dbReference>
<dbReference type="GO" id="GO:0005783">
    <property type="term" value="C:endoplasmic reticulum"/>
    <property type="evidence" value="ECO:0007669"/>
    <property type="project" value="UniProtKB-SubCell"/>
</dbReference>
<keyword evidence="5" id="KW-0963">Cytoplasm</keyword>
<organism evidence="14 15">
    <name type="scientific">Dichotomopilus funicola</name>
    <dbReference type="NCBI Taxonomy" id="1934379"/>
    <lineage>
        <taxon>Eukaryota</taxon>
        <taxon>Fungi</taxon>
        <taxon>Dikarya</taxon>
        <taxon>Ascomycota</taxon>
        <taxon>Pezizomycotina</taxon>
        <taxon>Sordariomycetes</taxon>
        <taxon>Sordariomycetidae</taxon>
        <taxon>Sordariales</taxon>
        <taxon>Chaetomiaceae</taxon>
        <taxon>Dichotomopilus</taxon>
    </lineage>
</organism>
<feature type="region of interest" description="Disordered" evidence="11">
    <location>
        <begin position="191"/>
        <end position="398"/>
    </location>
</feature>
<dbReference type="InterPro" id="IPR045128">
    <property type="entry name" value="PI31-like"/>
</dbReference>
<evidence type="ECO:0000256" key="3">
    <source>
        <dbReference type="ARBA" id="ARBA00006405"/>
    </source>
</evidence>
<dbReference type="Pfam" id="PF11566">
    <property type="entry name" value="PI31_Prot_N"/>
    <property type="match status" value="1"/>
</dbReference>
<comment type="function">
    <text evidence="10">Plays an important role in control of proteasome function. Inhibits the hydrolysis of protein and peptide substrates by the 20S proteasome. Also inhibits the activation of the proteasome by the proteasome regulatory proteins PA700 and PA28.</text>
</comment>
<dbReference type="PANTHER" id="PTHR13266">
    <property type="entry name" value="PROTEASOME INHIBITOR"/>
    <property type="match status" value="1"/>
</dbReference>
<dbReference type="Gene3D" id="3.40.1000.30">
    <property type="match status" value="1"/>
</dbReference>
<feature type="compositionally biased region" description="Gly residues" evidence="11">
    <location>
        <begin position="301"/>
        <end position="323"/>
    </location>
</feature>
<evidence type="ECO:0000313" key="14">
    <source>
        <dbReference type="EMBL" id="KAK4144534.1"/>
    </source>
</evidence>
<keyword evidence="15" id="KW-1185">Reference proteome</keyword>
<reference evidence="14" key="2">
    <citation type="submission" date="2023-05" db="EMBL/GenBank/DDBJ databases">
        <authorList>
            <consortium name="Lawrence Berkeley National Laboratory"/>
            <person name="Steindorff A."/>
            <person name="Hensen N."/>
            <person name="Bonometti L."/>
            <person name="Westerberg I."/>
            <person name="Brannstrom I.O."/>
            <person name="Guillou S."/>
            <person name="Cros-Aarteil S."/>
            <person name="Calhoun S."/>
            <person name="Haridas S."/>
            <person name="Kuo A."/>
            <person name="Mondo S."/>
            <person name="Pangilinan J."/>
            <person name="Riley R."/>
            <person name="Labutti K."/>
            <person name="Andreopoulos B."/>
            <person name="Lipzen A."/>
            <person name="Chen C."/>
            <person name="Yanf M."/>
            <person name="Daum C."/>
            <person name="Ng V."/>
            <person name="Clum A."/>
            <person name="Ohm R."/>
            <person name="Martin F."/>
            <person name="Silar P."/>
            <person name="Natvig D."/>
            <person name="Lalanne C."/>
            <person name="Gautier V."/>
            <person name="Ament-Velasquez S.L."/>
            <person name="Kruys A."/>
            <person name="Hutchinson M.I."/>
            <person name="Powell A.J."/>
            <person name="Barry K."/>
            <person name="Miller A.N."/>
            <person name="Grigoriev I.V."/>
            <person name="Debuchy R."/>
            <person name="Gladieux P."/>
            <person name="Thoren M.H."/>
            <person name="Johannesson H."/>
        </authorList>
    </citation>
    <scope>NUCLEOTIDE SEQUENCE</scope>
    <source>
        <strain evidence="14">CBS 141.50</strain>
    </source>
</reference>
<dbReference type="EMBL" id="MU853576">
    <property type="protein sequence ID" value="KAK4144534.1"/>
    <property type="molecule type" value="Genomic_DNA"/>
</dbReference>
<evidence type="ECO:0000256" key="10">
    <source>
        <dbReference type="ARBA" id="ARBA00024805"/>
    </source>
</evidence>
<comment type="subcellular location">
    <subcellularLocation>
        <location evidence="2">Cytoplasm</location>
    </subcellularLocation>
    <subcellularLocation>
        <location evidence="1">Endoplasmic reticulum</location>
    </subcellularLocation>
</comment>
<feature type="compositionally biased region" description="Pro residues" evidence="11">
    <location>
        <begin position="216"/>
        <end position="253"/>
    </location>
</feature>
<dbReference type="GO" id="GO:0004866">
    <property type="term" value="F:endopeptidase inhibitor activity"/>
    <property type="evidence" value="ECO:0007669"/>
    <property type="project" value="InterPro"/>
</dbReference>